<organism evidence="1 2">
    <name type="scientific">Pyrenophora seminiperda CCB06</name>
    <dbReference type="NCBI Taxonomy" id="1302712"/>
    <lineage>
        <taxon>Eukaryota</taxon>
        <taxon>Fungi</taxon>
        <taxon>Dikarya</taxon>
        <taxon>Ascomycota</taxon>
        <taxon>Pezizomycotina</taxon>
        <taxon>Dothideomycetes</taxon>
        <taxon>Pleosporomycetidae</taxon>
        <taxon>Pleosporales</taxon>
        <taxon>Pleosporineae</taxon>
        <taxon>Pleosporaceae</taxon>
        <taxon>Pyrenophora</taxon>
    </lineage>
</organism>
<protein>
    <submittedName>
        <fullName evidence="1">Uncharacterized protein</fullName>
    </submittedName>
</protein>
<dbReference type="EMBL" id="KE747843">
    <property type="protein sequence ID" value="RMZ73944.1"/>
    <property type="molecule type" value="Genomic_DNA"/>
</dbReference>
<sequence length="120" mass="13737">MSCPIGGRDMPHTAYAIILTLMLYDERFGRVSSRDLQSVNPQQLLLPLAFLADLQSSRVDTDTTIWESSIRSALSYSDTVVRHHVEVCQRLFGLYHHTIFRMSFVHDTYKPLGVFFVDAD</sequence>
<dbReference type="AlphaFoldDB" id="A0A3M7MHY5"/>
<keyword evidence="2" id="KW-1185">Reference proteome</keyword>
<proteinExistence type="predicted"/>
<reference evidence="1 2" key="1">
    <citation type="journal article" date="2014" name="PLoS ONE">
        <title>De novo Genome Assembly of the Fungal Plant Pathogen Pyrenophora semeniperda.</title>
        <authorList>
            <person name="Soliai M.M."/>
            <person name="Meyer S.E."/>
            <person name="Udall J.A."/>
            <person name="Elzinga D.E."/>
            <person name="Hermansen R.A."/>
            <person name="Bodily P.M."/>
            <person name="Hart A.A."/>
            <person name="Coleman C.E."/>
        </authorList>
    </citation>
    <scope>NUCLEOTIDE SEQUENCE [LARGE SCALE GENOMIC DNA]</scope>
    <source>
        <strain evidence="1 2">CCB06</strain>
        <tissue evidence="1">Mycelium</tissue>
    </source>
</reference>
<evidence type="ECO:0000313" key="2">
    <source>
        <dbReference type="Proteomes" id="UP000265663"/>
    </source>
</evidence>
<gene>
    <name evidence="1" type="ORF">GMOD_00004756</name>
</gene>
<evidence type="ECO:0000313" key="1">
    <source>
        <dbReference type="EMBL" id="RMZ73944.1"/>
    </source>
</evidence>
<dbReference type="Proteomes" id="UP000265663">
    <property type="component" value="Unassembled WGS sequence"/>
</dbReference>
<accession>A0A3M7MHY5</accession>
<name>A0A3M7MHY5_9PLEO</name>